<dbReference type="AlphaFoldDB" id="A0A3P7NSS6"/>
<feature type="compositionally biased region" description="Basic residues" evidence="1">
    <location>
        <begin position="61"/>
        <end position="72"/>
    </location>
</feature>
<sequence length="72" mass="8360">MTRNQIVELETSRFKYFYTDVFSRAVDPRIKRLDGFIEALHAAASAYEPQERSNTTTSSSRSRRTTRTKKGK</sequence>
<accession>A0A3P7NSS6</accession>
<keyword evidence="3" id="KW-1185">Reference proteome</keyword>
<dbReference type="Proteomes" id="UP000281553">
    <property type="component" value="Unassembled WGS sequence"/>
</dbReference>
<gene>
    <name evidence="2" type="ORF">DILT_LOCUS7880</name>
</gene>
<protein>
    <submittedName>
        <fullName evidence="2">Uncharacterized protein</fullName>
    </submittedName>
</protein>
<feature type="region of interest" description="Disordered" evidence="1">
    <location>
        <begin position="46"/>
        <end position="72"/>
    </location>
</feature>
<organism evidence="2 3">
    <name type="scientific">Dibothriocephalus latus</name>
    <name type="common">Fish tapeworm</name>
    <name type="synonym">Diphyllobothrium latum</name>
    <dbReference type="NCBI Taxonomy" id="60516"/>
    <lineage>
        <taxon>Eukaryota</taxon>
        <taxon>Metazoa</taxon>
        <taxon>Spiralia</taxon>
        <taxon>Lophotrochozoa</taxon>
        <taxon>Platyhelminthes</taxon>
        <taxon>Cestoda</taxon>
        <taxon>Eucestoda</taxon>
        <taxon>Diphyllobothriidea</taxon>
        <taxon>Diphyllobothriidae</taxon>
        <taxon>Dibothriocephalus</taxon>
    </lineage>
</organism>
<reference evidence="2 3" key="1">
    <citation type="submission" date="2018-11" db="EMBL/GenBank/DDBJ databases">
        <authorList>
            <consortium name="Pathogen Informatics"/>
        </authorList>
    </citation>
    <scope>NUCLEOTIDE SEQUENCE [LARGE SCALE GENOMIC DNA]</scope>
</reference>
<name>A0A3P7NSS6_DIBLA</name>
<proteinExistence type="predicted"/>
<evidence type="ECO:0000256" key="1">
    <source>
        <dbReference type="SAM" id="MobiDB-lite"/>
    </source>
</evidence>
<dbReference type="EMBL" id="UYRU01052876">
    <property type="protein sequence ID" value="VDN12049.1"/>
    <property type="molecule type" value="Genomic_DNA"/>
</dbReference>
<evidence type="ECO:0000313" key="2">
    <source>
        <dbReference type="EMBL" id="VDN12049.1"/>
    </source>
</evidence>
<evidence type="ECO:0000313" key="3">
    <source>
        <dbReference type="Proteomes" id="UP000281553"/>
    </source>
</evidence>